<gene>
    <name evidence="1" type="ORF">LCMAC201_04890</name>
</gene>
<accession>A0A481YYN6</accession>
<proteinExistence type="predicted"/>
<name>A0A481YYN6_9VIRU</name>
<reference evidence="1" key="1">
    <citation type="journal article" date="2019" name="MBio">
        <title>Virus Genomes from Deep Sea Sediments Expand the Ocean Megavirome and Support Independent Origins of Viral Gigantism.</title>
        <authorList>
            <person name="Backstrom D."/>
            <person name="Yutin N."/>
            <person name="Jorgensen S.L."/>
            <person name="Dharamshi J."/>
            <person name="Homa F."/>
            <person name="Zaremba-Niedwiedzka K."/>
            <person name="Spang A."/>
            <person name="Wolf Y.I."/>
            <person name="Koonin E.V."/>
            <person name="Ettema T.J."/>
        </authorList>
    </citation>
    <scope>NUCLEOTIDE SEQUENCE</scope>
</reference>
<dbReference type="EMBL" id="MK500359">
    <property type="protein sequence ID" value="QBK87576.1"/>
    <property type="molecule type" value="Genomic_DNA"/>
</dbReference>
<evidence type="ECO:0000313" key="1">
    <source>
        <dbReference type="EMBL" id="QBK87576.1"/>
    </source>
</evidence>
<protein>
    <submittedName>
        <fullName evidence="1">Uncharacterized protein</fullName>
    </submittedName>
</protein>
<sequence length="109" mass="13577">MDILEYRCSKPHRDIDWNKVQLMRVPITKEKCEFYSGVKGRCRFCQLCLSQHQQYLAYDQYAIKIQKQWRFKLTRRRRQFCREIELKAKEMHRKRYGDRFFKISDSDDD</sequence>
<organism evidence="1">
    <name type="scientific">Marseillevirus LCMAC201</name>
    <dbReference type="NCBI Taxonomy" id="2506605"/>
    <lineage>
        <taxon>Viruses</taxon>
        <taxon>Varidnaviria</taxon>
        <taxon>Bamfordvirae</taxon>
        <taxon>Nucleocytoviricota</taxon>
        <taxon>Megaviricetes</taxon>
        <taxon>Pimascovirales</taxon>
        <taxon>Pimascovirales incertae sedis</taxon>
        <taxon>Marseilleviridae</taxon>
    </lineage>
</organism>